<feature type="region of interest" description="Disordered" evidence="1">
    <location>
        <begin position="55"/>
        <end position="83"/>
    </location>
</feature>
<feature type="compositionally biased region" description="Polar residues" evidence="1">
    <location>
        <begin position="254"/>
        <end position="269"/>
    </location>
</feature>
<gene>
    <name evidence="2" type="ORF">OW255_04205</name>
</gene>
<protein>
    <submittedName>
        <fullName evidence="2">Late competence development ComFB family protein</fullName>
    </submittedName>
</protein>
<dbReference type="RefSeq" id="WP_268115724.1">
    <property type="nucleotide sequence ID" value="NZ_CP113524.1"/>
</dbReference>
<feature type="region of interest" description="Disordered" evidence="1">
    <location>
        <begin position="117"/>
        <end position="140"/>
    </location>
</feature>
<reference evidence="2" key="1">
    <citation type="submission" date="2022-11" db="EMBL/GenBank/DDBJ databases">
        <title>Lacrimispora xylanolytica sy1, complete genome.</title>
        <authorList>
            <person name="Choi S."/>
        </authorList>
    </citation>
    <scope>NUCLEOTIDE SEQUENCE</scope>
    <source>
        <strain evidence="2">Sy1</strain>
    </source>
</reference>
<feature type="compositionally biased region" description="Low complexity" evidence="1">
    <location>
        <begin position="234"/>
        <end position="252"/>
    </location>
</feature>
<feature type="compositionally biased region" description="Basic and acidic residues" evidence="1">
    <location>
        <begin position="285"/>
        <end position="298"/>
    </location>
</feature>
<dbReference type="Pfam" id="PF10719">
    <property type="entry name" value="ComFB"/>
    <property type="match status" value="1"/>
</dbReference>
<dbReference type="EMBL" id="CP113524">
    <property type="protein sequence ID" value="WAJ24727.1"/>
    <property type="molecule type" value="Genomic_DNA"/>
</dbReference>
<keyword evidence="3" id="KW-1185">Reference proteome</keyword>
<dbReference type="InterPro" id="IPR019657">
    <property type="entry name" value="ComFB"/>
</dbReference>
<feature type="region of interest" description="Disordered" evidence="1">
    <location>
        <begin position="1"/>
        <end position="42"/>
    </location>
</feature>
<accession>A0ABY7ADE0</accession>
<feature type="compositionally biased region" description="Basic and acidic residues" evidence="1">
    <location>
        <begin position="120"/>
        <end position="140"/>
    </location>
</feature>
<feature type="compositionally biased region" description="Basic and acidic residues" evidence="1">
    <location>
        <begin position="198"/>
        <end position="217"/>
    </location>
</feature>
<evidence type="ECO:0000256" key="1">
    <source>
        <dbReference type="SAM" id="MobiDB-lite"/>
    </source>
</evidence>
<evidence type="ECO:0000313" key="3">
    <source>
        <dbReference type="Proteomes" id="UP001163115"/>
    </source>
</evidence>
<proteinExistence type="predicted"/>
<organism evidence="2 3">
    <name type="scientific">Lacrimispora xylanolytica</name>
    <dbReference type="NCBI Taxonomy" id="29375"/>
    <lineage>
        <taxon>Bacteria</taxon>
        <taxon>Bacillati</taxon>
        <taxon>Bacillota</taxon>
        <taxon>Clostridia</taxon>
        <taxon>Lachnospirales</taxon>
        <taxon>Lachnospiraceae</taxon>
        <taxon>Lacrimispora</taxon>
    </lineage>
</organism>
<dbReference type="Proteomes" id="UP001163115">
    <property type="component" value="Chromosome"/>
</dbReference>
<feature type="compositionally biased region" description="Low complexity" evidence="1">
    <location>
        <begin position="66"/>
        <end position="83"/>
    </location>
</feature>
<feature type="compositionally biased region" description="Basic and acidic residues" evidence="1">
    <location>
        <begin position="159"/>
        <end position="171"/>
    </location>
</feature>
<evidence type="ECO:0000313" key="2">
    <source>
        <dbReference type="EMBL" id="WAJ24727.1"/>
    </source>
</evidence>
<name>A0ABY7ADE0_9FIRM</name>
<sequence>MARKSSKTAHVMNLLAGDEPESSKSEAAKENQAASLNTDSSETIKELTVLAHKASIQTQEGPLSPSPISIIDMSSSSPDPVSEMIRQQLEEEEGINTDSSQETAIENNVTEAVNTQIEKTVGEKAESEKTEAGKTDVEKAEIEEIDAEETIAEKVVTEEIGDRETTAEKTIAEGIGSEETINEKALTDGIESTGIGSEELKTEAPIDDRKNLEKIVPEQELSENPMTETRNDQTNTVADDNNASNANSTGGTETFGNSESGSDLKQNISDDNEDAPMILTASEVKIIETDFEEPKKNPSPETEAMESKESASASEPEMPTFKYLNVMEHVVQSKVHEYAAKFGICCCGHCIADITALTLTNLPPKYVVVKPPTASPLLNFYMNRYSQQVIVEITKACFTVKQNPHH</sequence>
<feature type="region of interest" description="Disordered" evidence="1">
    <location>
        <begin position="159"/>
        <end position="316"/>
    </location>
</feature>